<feature type="compositionally biased region" description="Basic and acidic residues" evidence="1">
    <location>
        <begin position="506"/>
        <end position="522"/>
    </location>
</feature>
<feature type="compositionally biased region" description="Polar residues" evidence="1">
    <location>
        <begin position="42"/>
        <end position="53"/>
    </location>
</feature>
<feature type="region of interest" description="Disordered" evidence="1">
    <location>
        <begin position="393"/>
        <end position="522"/>
    </location>
</feature>
<dbReference type="AlphaFoldDB" id="A0A166BP49"/>
<feature type="compositionally biased region" description="Pro residues" evidence="1">
    <location>
        <begin position="652"/>
        <end position="661"/>
    </location>
</feature>
<feature type="compositionally biased region" description="Polar residues" evidence="1">
    <location>
        <begin position="145"/>
        <end position="154"/>
    </location>
</feature>
<sequence length="816" mass="88781">MSLAPTHGQRNWWQRPKSRDRPLDNPHPTAYYDGQERDINRSDTFNMSKHPSNSRLRDLASALRLTKKPDRPVSSEPSPLTPRFRSNTVVGAKSKSTFSPVSTNSSYSTADRDSLDIPITPTSNSFWRSSGGGRDPFASQPMVITPTSTTSSQAREIPSLKPNRQSDIPISRIPGVTKQPRRPSEPPKPTVSYFAVDDIATPLHSSKSRNSNIPLSKTPAPPRPSRPSTSDGSVTLSGHAQTESNVSSSSVLPIRKRSGASNIMRTKVPLSRAPPPPTQKLPPPPESHVEDFTLRLNPAPPGESDVSSLSFASTISSTKHSPIDDTASEEQPLSPHRRSKPHRPWSSGKSSSKHGRSPVSEKEAIVDVNLKYELDAHQSKSPFMQISGAFSRRLKKVGSQSSLDKFTSPPRTRVESHASTASGSFKSDDSARTSMRHQRSFHNINGSVSSTQPPPLRHASSFHPTTPPKGLSIASRSQQPQERVVEDKRLKADTPGIRKRLFSGGSKDRGPKMMVSKGDRNEVLSMTSVQSDPISTNGDMSFVSSVFESETAYDEEDLKSVSEPKPRPTYNPRGNEIRPYEEIAAIFDRPPTPKPPPSPHPPETDSVSDSPASDFAPLPLSPPPRRRPAAALNSSQPISVPSRSPSINKTPQTPPPPPIRPSPSTETFISLRPAPRRLSAIPRKASITSTLSSQTVSSPPNAAAPSSSSTSASRKRAGSTSSRRSLRQQRGLSKKPSFLSLADDDDDDDLDQESSLSPSREEADEEDNTFSTSRNKRLLNEPLGPRDSVELVDDSFFDFGGRGHSFETIGGSQGSY</sequence>
<proteinExistence type="predicted"/>
<feature type="compositionally biased region" description="Low complexity" evidence="1">
    <location>
        <begin position="307"/>
        <end position="317"/>
    </location>
</feature>
<gene>
    <name evidence="2" type="ORF">SISSUDRAFT_1063522</name>
</gene>
<keyword evidence="3" id="KW-1185">Reference proteome</keyword>
<feature type="compositionally biased region" description="Basic and acidic residues" evidence="1">
    <location>
        <begin position="483"/>
        <end position="492"/>
    </location>
</feature>
<feature type="compositionally biased region" description="Polar residues" evidence="1">
    <location>
        <begin position="203"/>
        <end position="215"/>
    </location>
</feature>
<feature type="compositionally biased region" description="Polar residues" evidence="1">
    <location>
        <begin position="234"/>
        <end position="251"/>
    </location>
</feature>
<evidence type="ECO:0000313" key="3">
    <source>
        <dbReference type="Proteomes" id="UP000076798"/>
    </source>
</evidence>
<feature type="compositionally biased region" description="Polar residues" evidence="1">
    <location>
        <begin position="84"/>
        <end position="109"/>
    </location>
</feature>
<name>A0A166BP49_9AGAM</name>
<feature type="compositionally biased region" description="Pro residues" evidence="1">
    <location>
        <begin position="590"/>
        <end position="601"/>
    </location>
</feature>
<reference evidence="2 3" key="1">
    <citation type="journal article" date="2016" name="Mol. Biol. Evol.">
        <title>Comparative Genomics of Early-Diverging Mushroom-Forming Fungi Provides Insights into the Origins of Lignocellulose Decay Capabilities.</title>
        <authorList>
            <person name="Nagy L.G."/>
            <person name="Riley R."/>
            <person name="Tritt A."/>
            <person name="Adam C."/>
            <person name="Daum C."/>
            <person name="Floudas D."/>
            <person name="Sun H."/>
            <person name="Yadav J.S."/>
            <person name="Pangilinan J."/>
            <person name="Larsson K.H."/>
            <person name="Matsuura K."/>
            <person name="Barry K."/>
            <person name="Labutti K."/>
            <person name="Kuo R."/>
            <person name="Ohm R.A."/>
            <person name="Bhattacharya S.S."/>
            <person name="Shirouzu T."/>
            <person name="Yoshinaga Y."/>
            <person name="Martin F.M."/>
            <person name="Grigoriev I.V."/>
            <person name="Hibbett D.S."/>
        </authorList>
    </citation>
    <scope>NUCLEOTIDE SEQUENCE [LARGE SCALE GENOMIC DNA]</scope>
    <source>
        <strain evidence="2 3">HHB10207 ss-3</strain>
    </source>
</reference>
<evidence type="ECO:0000313" key="2">
    <source>
        <dbReference type="EMBL" id="KZT36592.1"/>
    </source>
</evidence>
<dbReference type="EMBL" id="KV428103">
    <property type="protein sequence ID" value="KZT36592.1"/>
    <property type="molecule type" value="Genomic_DNA"/>
</dbReference>
<feature type="region of interest" description="Disordered" evidence="1">
    <location>
        <begin position="548"/>
        <end position="788"/>
    </location>
</feature>
<feature type="compositionally biased region" description="Polar residues" evidence="1">
    <location>
        <begin position="441"/>
        <end position="451"/>
    </location>
</feature>
<organism evidence="2 3">
    <name type="scientific">Sistotremastrum suecicum HHB10207 ss-3</name>
    <dbReference type="NCBI Taxonomy" id="1314776"/>
    <lineage>
        <taxon>Eukaryota</taxon>
        <taxon>Fungi</taxon>
        <taxon>Dikarya</taxon>
        <taxon>Basidiomycota</taxon>
        <taxon>Agaricomycotina</taxon>
        <taxon>Agaricomycetes</taxon>
        <taxon>Sistotremastrales</taxon>
        <taxon>Sistotremastraceae</taxon>
        <taxon>Sistotremastrum</taxon>
    </lineage>
</organism>
<feature type="compositionally biased region" description="Polar residues" evidence="1">
    <location>
        <begin position="686"/>
        <end position="696"/>
    </location>
</feature>
<accession>A0A166BP49</accession>
<feature type="compositionally biased region" description="Low complexity" evidence="1">
    <location>
        <begin position="697"/>
        <end position="741"/>
    </location>
</feature>
<feature type="compositionally biased region" description="Pro residues" evidence="1">
    <location>
        <begin position="272"/>
        <end position="286"/>
    </location>
</feature>
<protein>
    <submittedName>
        <fullName evidence="2">Uncharacterized protein</fullName>
    </submittedName>
</protein>
<feature type="region of interest" description="Disordered" evidence="1">
    <location>
        <begin position="1"/>
        <end position="362"/>
    </location>
</feature>
<feature type="compositionally biased region" description="Acidic residues" evidence="1">
    <location>
        <begin position="742"/>
        <end position="752"/>
    </location>
</feature>
<dbReference type="Proteomes" id="UP000076798">
    <property type="component" value="Unassembled WGS sequence"/>
</dbReference>
<evidence type="ECO:0000256" key="1">
    <source>
        <dbReference type="SAM" id="MobiDB-lite"/>
    </source>
</evidence>